<dbReference type="Gene3D" id="3.40.47.10">
    <property type="match status" value="2"/>
</dbReference>
<dbReference type="CDD" id="cd00751">
    <property type="entry name" value="thiolase"/>
    <property type="match status" value="1"/>
</dbReference>
<evidence type="ECO:0000313" key="11">
    <source>
        <dbReference type="Proteomes" id="UP001597519"/>
    </source>
</evidence>
<organism evidence="10 11">
    <name type="scientific">Corticicoccus populi</name>
    <dbReference type="NCBI Taxonomy" id="1812821"/>
    <lineage>
        <taxon>Bacteria</taxon>
        <taxon>Bacillati</taxon>
        <taxon>Bacillota</taxon>
        <taxon>Bacilli</taxon>
        <taxon>Bacillales</taxon>
        <taxon>Staphylococcaceae</taxon>
        <taxon>Corticicoccus</taxon>
    </lineage>
</organism>
<dbReference type="EMBL" id="JBHUOQ010000004">
    <property type="protein sequence ID" value="MFD2831176.1"/>
    <property type="molecule type" value="Genomic_DNA"/>
</dbReference>
<evidence type="ECO:0000259" key="8">
    <source>
        <dbReference type="Pfam" id="PF00108"/>
    </source>
</evidence>
<evidence type="ECO:0000256" key="4">
    <source>
        <dbReference type="ARBA" id="ARBA00022679"/>
    </source>
</evidence>
<evidence type="ECO:0000256" key="6">
    <source>
        <dbReference type="ARBA" id="ARBA00030755"/>
    </source>
</evidence>
<dbReference type="PROSITE" id="PS00099">
    <property type="entry name" value="THIOLASE_3"/>
    <property type="match status" value="1"/>
</dbReference>
<keyword evidence="11" id="KW-1185">Reference proteome</keyword>
<accession>A0ABW5X0V0</accession>
<gene>
    <name evidence="10" type="ORF">ACFSX4_11940</name>
</gene>
<sequence>MNDIVIVGAARTPIGKFGGTLKGTHPSDLGALVINEALKRSGVSKEQVDEVIMGCVGQIAENAFIARMSAINAGIPESASAMTVNRLCGSGLQAINSAAQCLAAGDEEIIVAGGTENMNQYPYYLRKAREGYGFGDGKLEDGLVTALTDPFNDYQMGVTAENLAEKYGISRERQDEFSYNSQMKAIAAIERGRFKDEIVSVNVHQKKGEDIILSNDEHPRKSTTLEKLSALKPAFKNGGSVTAGNASGINDGAAAVVMMTLKKAKELNLRPLAFVRQYAVAGVEPSIMGIGPAPAVNKALEKSGITLEEIDLIELNEAFAAQSLAVIEELGLDKEKVNVNGGAIALGHPVGASGCIITVKLIHEMKRRNVRYGLASLCIGGGQGIATIFENYTEE</sequence>
<comment type="similarity">
    <text evidence="1 7">Belongs to the thiolase-like superfamily. Thiolase family.</text>
</comment>
<dbReference type="InterPro" id="IPR002155">
    <property type="entry name" value="Thiolase"/>
</dbReference>
<evidence type="ECO:0000256" key="7">
    <source>
        <dbReference type="RuleBase" id="RU003557"/>
    </source>
</evidence>
<dbReference type="PROSITE" id="PS00737">
    <property type="entry name" value="THIOLASE_2"/>
    <property type="match status" value="1"/>
</dbReference>
<evidence type="ECO:0000256" key="2">
    <source>
        <dbReference type="ARBA" id="ARBA00012705"/>
    </source>
</evidence>
<evidence type="ECO:0000256" key="1">
    <source>
        <dbReference type="ARBA" id="ARBA00010982"/>
    </source>
</evidence>
<dbReference type="RefSeq" id="WP_377775389.1">
    <property type="nucleotide sequence ID" value="NZ_JBHUOQ010000004.1"/>
</dbReference>
<evidence type="ECO:0000256" key="3">
    <source>
        <dbReference type="ARBA" id="ARBA00014048"/>
    </source>
</evidence>
<evidence type="ECO:0000313" key="10">
    <source>
        <dbReference type="EMBL" id="MFD2831176.1"/>
    </source>
</evidence>
<feature type="domain" description="Thiolase C-terminal" evidence="9">
    <location>
        <begin position="270"/>
        <end position="390"/>
    </location>
</feature>
<dbReference type="InterPro" id="IPR020617">
    <property type="entry name" value="Thiolase_C"/>
</dbReference>
<dbReference type="InterPro" id="IPR020616">
    <property type="entry name" value="Thiolase_N"/>
</dbReference>
<comment type="caution">
    <text evidence="10">The sequence shown here is derived from an EMBL/GenBank/DDBJ whole genome shotgun (WGS) entry which is preliminary data.</text>
</comment>
<name>A0ABW5X0V0_9STAP</name>
<evidence type="ECO:0000256" key="5">
    <source>
        <dbReference type="ARBA" id="ARBA00023315"/>
    </source>
</evidence>
<dbReference type="PANTHER" id="PTHR18919:SF107">
    <property type="entry name" value="ACETYL-COA ACETYLTRANSFERASE, CYTOSOLIC"/>
    <property type="match status" value="1"/>
</dbReference>
<keyword evidence="5 7" id="KW-0012">Acyltransferase</keyword>
<dbReference type="NCBIfam" id="TIGR01930">
    <property type="entry name" value="AcCoA-C-Actrans"/>
    <property type="match status" value="1"/>
</dbReference>
<proteinExistence type="inferred from homology"/>
<dbReference type="Proteomes" id="UP001597519">
    <property type="component" value="Unassembled WGS sequence"/>
</dbReference>
<dbReference type="InterPro" id="IPR020613">
    <property type="entry name" value="Thiolase_CS"/>
</dbReference>
<dbReference type="InterPro" id="IPR020610">
    <property type="entry name" value="Thiolase_AS"/>
</dbReference>
<evidence type="ECO:0000259" key="9">
    <source>
        <dbReference type="Pfam" id="PF02803"/>
    </source>
</evidence>
<dbReference type="PIRSF" id="PIRSF000429">
    <property type="entry name" value="Ac-CoA_Ac_transf"/>
    <property type="match status" value="1"/>
</dbReference>
<dbReference type="PROSITE" id="PS00098">
    <property type="entry name" value="THIOLASE_1"/>
    <property type="match status" value="1"/>
</dbReference>
<feature type="domain" description="Thiolase N-terminal" evidence="8">
    <location>
        <begin position="4"/>
        <end position="260"/>
    </location>
</feature>
<keyword evidence="4 7" id="KW-0808">Transferase</keyword>
<dbReference type="InterPro" id="IPR020615">
    <property type="entry name" value="Thiolase_acyl_enz_int_AS"/>
</dbReference>
<reference evidence="11" key="1">
    <citation type="journal article" date="2019" name="Int. J. Syst. Evol. Microbiol.">
        <title>The Global Catalogue of Microorganisms (GCM) 10K type strain sequencing project: providing services to taxonomists for standard genome sequencing and annotation.</title>
        <authorList>
            <consortium name="The Broad Institute Genomics Platform"/>
            <consortium name="The Broad Institute Genome Sequencing Center for Infectious Disease"/>
            <person name="Wu L."/>
            <person name="Ma J."/>
        </authorList>
    </citation>
    <scope>NUCLEOTIDE SEQUENCE [LARGE SCALE GENOMIC DNA]</scope>
    <source>
        <strain evidence="11">KCTC 33575</strain>
    </source>
</reference>
<dbReference type="Pfam" id="PF00108">
    <property type="entry name" value="Thiolase_N"/>
    <property type="match status" value="1"/>
</dbReference>
<protein>
    <recommendedName>
        <fullName evidence="3">Probable acetyl-CoA acyltransferase</fullName>
        <ecNumber evidence="2">2.3.1.9</ecNumber>
    </recommendedName>
    <alternativeName>
        <fullName evidence="6">Acetoacetyl-CoA thiolase</fullName>
    </alternativeName>
</protein>
<dbReference type="EC" id="2.3.1.9" evidence="2"/>
<dbReference type="PANTHER" id="PTHR18919">
    <property type="entry name" value="ACETYL-COA C-ACYLTRANSFERASE"/>
    <property type="match status" value="1"/>
</dbReference>
<dbReference type="SUPFAM" id="SSF53901">
    <property type="entry name" value="Thiolase-like"/>
    <property type="match status" value="2"/>
</dbReference>
<dbReference type="InterPro" id="IPR016039">
    <property type="entry name" value="Thiolase-like"/>
</dbReference>
<dbReference type="Pfam" id="PF02803">
    <property type="entry name" value="Thiolase_C"/>
    <property type="match status" value="1"/>
</dbReference>